<dbReference type="Proteomes" id="UP000011086">
    <property type="component" value="Unassembled WGS sequence"/>
</dbReference>
<accession>A0AA97P737</accession>
<dbReference type="CDD" id="cd00056">
    <property type="entry name" value="ENDO3c"/>
    <property type="match status" value="1"/>
</dbReference>
<evidence type="ECO:0000256" key="1">
    <source>
        <dbReference type="ARBA" id="ARBA00010817"/>
    </source>
</evidence>
<dbReference type="AlphaFoldDB" id="A0AA97P737"/>
<dbReference type="GO" id="GO:0032131">
    <property type="term" value="F:alkylated DNA binding"/>
    <property type="evidence" value="ECO:0007669"/>
    <property type="project" value="TreeGrafter"/>
</dbReference>
<proteinExistence type="inferred from homology"/>
<dbReference type="Gene3D" id="1.10.340.30">
    <property type="entry name" value="Hypothetical protein, domain 2"/>
    <property type="match status" value="1"/>
</dbReference>
<dbReference type="EMBL" id="JH793663">
    <property type="protein sequence ID" value="ELQ42867.1"/>
    <property type="molecule type" value="Genomic_DNA"/>
</dbReference>
<feature type="region of interest" description="Disordered" evidence="4">
    <location>
        <begin position="1"/>
        <end position="73"/>
    </location>
</feature>
<evidence type="ECO:0000256" key="2">
    <source>
        <dbReference type="ARBA" id="ARBA00022763"/>
    </source>
</evidence>
<name>A0AA97P737_PYRO3</name>
<dbReference type="SMART" id="SM00478">
    <property type="entry name" value="ENDO3c"/>
    <property type="match status" value="1"/>
</dbReference>
<dbReference type="GO" id="GO:0006285">
    <property type="term" value="P:base-excision repair, AP site formation"/>
    <property type="evidence" value="ECO:0007669"/>
    <property type="project" value="TreeGrafter"/>
</dbReference>
<organism evidence="6">
    <name type="scientific">Pyricularia oryzae (strain Y34)</name>
    <name type="common">Rice blast fungus</name>
    <name type="synonym">Magnaporthe oryzae</name>
    <dbReference type="NCBI Taxonomy" id="1143189"/>
    <lineage>
        <taxon>Eukaryota</taxon>
        <taxon>Fungi</taxon>
        <taxon>Dikarya</taxon>
        <taxon>Ascomycota</taxon>
        <taxon>Pezizomycotina</taxon>
        <taxon>Sordariomycetes</taxon>
        <taxon>Sordariomycetidae</taxon>
        <taxon>Magnaporthales</taxon>
        <taxon>Pyriculariaceae</taxon>
        <taxon>Pyricularia</taxon>
    </lineage>
</organism>
<dbReference type="GO" id="GO:0043916">
    <property type="term" value="F:DNA-7-methylguanine glycosylase activity"/>
    <property type="evidence" value="ECO:0007669"/>
    <property type="project" value="TreeGrafter"/>
</dbReference>
<dbReference type="Gene3D" id="1.10.1670.40">
    <property type="match status" value="1"/>
</dbReference>
<dbReference type="Pfam" id="PF00730">
    <property type="entry name" value="HhH-GPD"/>
    <property type="match status" value="1"/>
</dbReference>
<sequence>MPPPPLKLAAKNDPTNKRKSPADGSPGSINQEEPTTPKKRRTAAPAASPLPPPVTPTPSAVGLISGLGRPSTTPKYKAVARLADAHVANAQLLSPETSRVVVAASHLPAQTTSSSPSKAGIPIKGPTTTATLLEEACAHLIRVDPRMKPLIEAHHCHIFSPEGLAEKIDPFESLCSGIISQQVSGAAARSIKAKFVALFADEKPGELFPSPSSVAAATIEKLRTAGLSQRKAEYVKGLAEKFASGELSAQLFADLPYEQVLQKLIAVRGLGRWSVEMFACFGLKFMDVFSLGDLGVQRGMAAFSGRDVAKMKNSKAGKWKYMNEKDMTELSDRFKPYRSLFMCHGLDRHTAISCVAFSVGIESIDMAYYLFHPMFGGGASRIRLIVIRVALLEPRAWCSVFLNARFNVGGRLLVDIVAGMSCRAARSPVPGKSDKADEVLVYRYMTIYVGIIRQDATTACMFCARWS</sequence>
<dbReference type="FunFam" id="1.10.340.30:FF:000004">
    <property type="entry name" value="DNA-3-methyladenine glycosylase II"/>
    <property type="match status" value="1"/>
</dbReference>
<evidence type="ECO:0000259" key="5">
    <source>
        <dbReference type="SMART" id="SM00478"/>
    </source>
</evidence>
<comment type="similarity">
    <text evidence="1">Belongs to the alkylbase DNA glycosidase AlkA family.</text>
</comment>
<dbReference type="GO" id="GO:0008725">
    <property type="term" value="F:DNA-3-methyladenine glycosylase activity"/>
    <property type="evidence" value="ECO:0007669"/>
    <property type="project" value="TreeGrafter"/>
</dbReference>
<dbReference type="GO" id="GO:0032993">
    <property type="term" value="C:protein-DNA complex"/>
    <property type="evidence" value="ECO:0007669"/>
    <property type="project" value="TreeGrafter"/>
</dbReference>
<protein>
    <submittedName>
        <fullName evidence="6">DNA-3-methyladenine glycosylase</fullName>
    </submittedName>
</protein>
<dbReference type="SUPFAM" id="SSF48150">
    <property type="entry name" value="DNA-glycosylase"/>
    <property type="match status" value="1"/>
</dbReference>
<dbReference type="InterPro" id="IPR051912">
    <property type="entry name" value="Alkylbase_DNA_Glycosylase/TA"/>
</dbReference>
<dbReference type="PANTHER" id="PTHR43003">
    <property type="entry name" value="DNA-3-METHYLADENINE GLYCOSYLASE"/>
    <property type="match status" value="1"/>
</dbReference>
<keyword evidence="2" id="KW-0227">DNA damage</keyword>
<gene>
    <name evidence="6" type="ORF">OOU_Y34scaffold00192g53</name>
</gene>
<dbReference type="InterPro" id="IPR011257">
    <property type="entry name" value="DNA_glycosylase"/>
</dbReference>
<dbReference type="PANTHER" id="PTHR43003:SF5">
    <property type="entry name" value="DNA-3-METHYLADENINE GLYCOSYLASE"/>
    <property type="match status" value="1"/>
</dbReference>
<evidence type="ECO:0000313" key="6">
    <source>
        <dbReference type="EMBL" id="ELQ42867.1"/>
    </source>
</evidence>
<dbReference type="InterPro" id="IPR003265">
    <property type="entry name" value="HhH-GPD_domain"/>
</dbReference>
<dbReference type="GO" id="GO:0006307">
    <property type="term" value="P:DNA alkylation repair"/>
    <property type="evidence" value="ECO:0007669"/>
    <property type="project" value="TreeGrafter"/>
</dbReference>
<feature type="domain" description="HhH-GPD" evidence="5">
    <location>
        <begin position="179"/>
        <end position="340"/>
    </location>
</feature>
<evidence type="ECO:0000256" key="4">
    <source>
        <dbReference type="SAM" id="MobiDB-lite"/>
    </source>
</evidence>
<keyword evidence="3" id="KW-0234">DNA repair</keyword>
<reference evidence="6" key="1">
    <citation type="journal article" date="2012" name="PLoS Genet.">
        <title>Comparative analysis of the genomes of two field isolates of the rice blast fungus Magnaporthe oryzae.</title>
        <authorList>
            <person name="Xue M."/>
            <person name="Yang J."/>
            <person name="Li Z."/>
            <person name="Hu S."/>
            <person name="Yao N."/>
            <person name="Dean R.A."/>
            <person name="Zhao W."/>
            <person name="Shen M."/>
            <person name="Zhang H."/>
            <person name="Li C."/>
            <person name="Liu L."/>
            <person name="Cao L."/>
            <person name="Xu X."/>
            <person name="Xing Y."/>
            <person name="Hsiang T."/>
            <person name="Zhang Z."/>
            <person name="Xu J.R."/>
            <person name="Peng Y.L."/>
        </authorList>
    </citation>
    <scope>NUCLEOTIDE SEQUENCE</scope>
    <source>
        <strain evidence="6">Y34</strain>
    </source>
</reference>
<dbReference type="GO" id="GO:0005634">
    <property type="term" value="C:nucleus"/>
    <property type="evidence" value="ECO:0007669"/>
    <property type="project" value="TreeGrafter"/>
</dbReference>
<evidence type="ECO:0000256" key="3">
    <source>
        <dbReference type="ARBA" id="ARBA00023204"/>
    </source>
</evidence>